<dbReference type="PANTHER" id="PTHR38011">
    <property type="entry name" value="DIHYDROFOLATE REDUCTASE FAMILY PROTEIN (AFU_ORTHOLOGUE AFUA_8G06820)"/>
    <property type="match status" value="1"/>
</dbReference>
<dbReference type="STRING" id="1406858.GCA_000710895_02871"/>
<protein>
    <submittedName>
        <fullName evidence="5">Riboflavin biosynthesis protein RibD</fullName>
    </submittedName>
</protein>
<dbReference type="InterPro" id="IPR050765">
    <property type="entry name" value="Riboflavin_Biosynth_HTPR"/>
</dbReference>
<evidence type="ECO:0000256" key="1">
    <source>
        <dbReference type="ARBA" id="ARBA00005104"/>
    </source>
</evidence>
<dbReference type="InterPro" id="IPR024072">
    <property type="entry name" value="DHFR-like_dom_sf"/>
</dbReference>
<name>A0A378YBX7_9NOCA</name>
<organism evidence="5 6">
    <name type="scientific">Nocardia otitidiscaviarum</name>
    <dbReference type="NCBI Taxonomy" id="1823"/>
    <lineage>
        <taxon>Bacteria</taxon>
        <taxon>Bacillati</taxon>
        <taxon>Actinomycetota</taxon>
        <taxon>Actinomycetes</taxon>
        <taxon>Mycobacteriales</taxon>
        <taxon>Nocardiaceae</taxon>
        <taxon>Nocardia</taxon>
    </lineage>
</organism>
<dbReference type="SUPFAM" id="SSF53597">
    <property type="entry name" value="Dihydrofolate reductase-like"/>
    <property type="match status" value="1"/>
</dbReference>
<evidence type="ECO:0000313" key="6">
    <source>
        <dbReference type="Proteomes" id="UP000255467"/>
    </source>
</evidence>
<evidence type="ECO:0000259" key="4">
    <source>
        <dbReference type="Pfam" id="PF01872"/>
    </source>
</evidence>
<dbReference type="Gene3D" id="3.40.430.10">
    <property type="entry name" value="Dihydrofolate Reductase, subunit A"/>
    <property type="match status" value="1"/>
</dbReference>
<dbReference type="EMBL" id="UGRY01000002">
    <property type="protein sequence ID" value="SUA74755.1"/>
    <property type="molecule type" value="Genomic_DNA"/>
</dbReference>
<proteinExistence type="predicted"/>
<dbReference type="GO" id="GO:0008703">
    <property type="term" value="F:5-amino-6-(5-phosphoribosylamino)uracil reductase activity"/>
    <property type="evidence" value="ECO:0007669"/>
    <property type="project" value="InterPro"/>
</dbReference>
<reference evidence="5 6" key="1">
    <citation type="submission" date="2018-06" db="EMBL/GenBank/DDBJ databases">
        <authorList>
            <consortium name="Pathogen Informatics"/>
            <person name="Doyle S."/>
        </authorList>
    </citation>
    <scope>NUCLEOTIDE SEQUENCE [LARGE SCALE GENOMIC DNA]</scope>
    <source>
        <strain evidence="5 6">NCTC1934</strain>
    </source>
</reference>
<keyword evidence="6" id="KW-1185">Reference proteome</keyword>
<keyword evidence="2" id="KW-0521">NADP</keyword>
<dbReference type="GO" id="GO:0009231">
    <property type="term" value="P:riboflavin biosynthetic process"/>
    <property type="evidence" value="ECO:0007669"/>
    <property type="project" value="InterPro"/>
</dbReference>
<gene>
    <name evidence="5" type="primary">ribD_1</name>
    <name evidence="5" type="ORF">NCTC1934_01740</name>
</gene>
<dbReference type="Pfam" id="PF01872">
    <property type="entry name" value="RibD_C"/>
    <property type="match status" value="1"/>
</dbReference>
<dbReference type="AlphaFoldDB" id="A0A378YBX7"/>
<dbReference type="InterPro" id="IPR002734">
    <property type="entry name" value="RibDG_C"/>
</dbReference>
<feature type="domain" description="Bacterial bifunctional deaminase-reductase C-terminal" evidence="4">
    <location>
        <begin position="12"/>
        <end position="221"/>
    </location>
</feature>
<comment type="pathway">
    <text evidence="1">Cofactor biosynthesis; riboflavin biosynthesis.</text>
</comment>
<dbReference type="Proteomes" id="UP000255467">
    <property type="component" value="Unassembled WGS sequence"/>
</dbReference>
<accession>A0A378YBX7</accession>
<evidence type="ECO:0000256" key="3">
    <source>
        <dbReference type="ARBA" id="ARBA00023002"/>
    </source>
</evidence>
<evidence type="ECO:0000313" key="5">
    <source>
        <dbReference type="EMBL" id="SUA74755.1"/>
    </source>
</evidence>
<sequence length="237" mass="25569">MNRPDDVVRRRPHVLLSVAVSIDGYIDDARTDRLLLSNSADFDRVDRLRAESDAILVGAETLRRDNPRLLVNSAERRAARVSAGRSEYPLRVVVSAKGELDPELRFWHSGGERVVYTTEAGAVRLGDRLARAATVVSLGGAVDFAALLDDLGARGVERLMVEGGGAIHTAFLSAGLADEMLMAVAPILVGDSAAPRFLRSAAYPGGPHRRLRLAEVSQVGDIALLRYLPKEEGPRVG</sequence>
<evidence type="ECO:0000256" key="2">
    <source>
        <dbReference type="ARBA" id="ARBA00022857"/>
    </source>
</evidence>
<dbReference type="PANTHER" id="PTHR38011:SF7">
    <property type="entry name" value="2,5-DIAMINO-6-RIBOSYLAMINO-4(3H)-PYRIMIDINONE 5'-PHOSPHATE REDUCTASE"/>
    <property type="match status" value="1"/>
</dbReference>
<dbReference type="RefSeq" id="WP_255221927.1">
    <property type="nucleotide sequence ID" value="NZ_JADLRM010000002.1"/>
</dbReference>
<keyword evidence="3" id="KW-0560">Oxidoreductase</keyword>